<reference evidence="2" key="1">
    <citation type="submission" date="2022-07" db="EMBL/GenBank/DDBJ databases">
        <title>Genome Sequence of Agrocybe chaxingu.</title>
        <authorList>
            <person name="Buettner E."/>
        </authorList>
    </citation>
    <scope>NUCLEOTIDE SEQUENCE</scope>
    <source>
        <strain evidence="2">MP-N11</strain>
    </source>
</reference>
<feature type="region of interest" description="Disordered" evidence="1">
    <location>
        <begin position="262"/>
        <end position="453"/>
    </location>
</feature>
<feature type="compositionally biased region" description="Basic and acidic residues" evidence="1">
    <location>
        <begin position="433"/>
        <end position="445"/>
    </location>
</feature>
<gene>
    <name evidence="2" type="ORF">NLJ89_g10546</name>
</gene>
<feature type="compositionally biased region" description="Basic and acidic residues" evidence="1">
    <location>
        <begin position="410"/>
        <end position="422"/>
    </location>
</feature>
<evidence type="ECO:0000256" key="1">
    <source>
        <dbReference type="SAM" id="MobiDB-lite"/>
    </source>
</evidence>
<accession>A0A9W8JQY3</accession>
<dbReference type="EMBL" id="JANKHO010001981">
    <property type="protein sequence ID" value="KAJ3495981.1"/>
    <property type="molecule type" value="Genomic_DNA"/>
</dbReference>
<comment type="caution">
    <text evidence="2">The sequence shown here is derived from an EMBL/GenBank/DDBJ whole genome shotgun (WGS) entry which is preliminary data.</text>
</comment>
<evidence type="ECO:0000313" key="3">
    <source>
        <dbReference type="Proteomes" id="UP001148786"/>
    </source>
</evidence>
<feature type="compositionally biased region" description="Low complexity" evidence="1">
    <location>
        <begin position="277"/>
        <end position="286"/>
    </location>
</feature>
<dbReference type="OrthoDB" id="3063186at2759"/>
<evidence type="ECO:0000313" key="2">
    <source>
        <dbReference type="EMBL" id="KAJ3495981.1"/>
    </source>
</evidence>
<protein>
    <submittedName>
        <fullName evidence="2">Uncharacterized protein</fullName>
    </submittedName>
</protein>
<dbReference type="Proteomes" id="UP001148786">
    <property type="component" value="Unassembled WGS sequence"/>
</dbReference>
<keyword evidence="3" id="KW-1185">Reference proteome</keyword>
<sequence length="474" mass="51656">MGDFSPREVFASENEDSIKSKMQALSSEFPTLAGGSLRNKALAVLWGETDQEIWTAKAKEILADVDLNREHFPLLMSQFLQTLCSRGCIGTVYASFSYAVRSADDGIKAHTVYVGYDSTTNQSLALKPRNYDAQASAWVSGADSVLPRKINKPTLDPLPSNNDGLPLFPRVEIKSVTPSQLVGLLDVYFQAVWTFSWPTDRGMPPPIPWEKVASKPQDYYDTSNYAFPVCLRDPKTYETAPGNIYTLVTFLSGLATPFTFRLRSDPSPVVSPRECASSTTTTSSTTPAPRLSPPHDAEPQRLNVQTPETSVELPARTTTTTDGKPPPATPSRLPHESQRTPTTLTPAAPPEVTQNAAGSQVNQPEQARTCEPLATAVTPPPPAAPTTSKSKRHGQPPKVKGAQGANQMPPERKALRTREKVAQAHSEATIEQSSKRKVDGASERGGRKKRKKHVGWTYIDEHGNEVDEEIALAA</sequence>
<name>A0A9W8JQY3_9AGAR</name>
<dbReference type="AlphaFoldDB" id="A0A9W8JQY3"/>
<organism evidence="2 3">
    <name type="scientific">Agrocybe chaxingu</name>
    <dbReference type="NCBI Taxonomy" id="84603"/>
    <lineage>
        <taxon>Eukaryota</taxon>
        <taxon>Fungi</taxon>
        <taxon>Dikarya</taxon>
        <taxon>Basidiomycota</taxon>
        <taxon>Agaricomycotina</taxon>
        <taxon>Agaricomycetes</taxon>
        <taxon>Agaricomycetidae</taxon>
        <taxon>Agaricales</taxon>
        <taxon>Agaricineae</taxon>
        <taxon>Strophariaceae</taxon>
        <taxon>Agrocybe</taxon>
    </lineage>
</organism>
<feature type="compositionally biased region" description="Polar residues" evidence="1">
    <location>
        <begin position="352"/>
        <end position="366"/>
    </location>
</feature>
<proteinExistence type="predicted"/>